<feature type="domain" description="C2H2-type" evidence="2">
    <location>
        <begin position="3"/>
        <end position="30"/>
    </location>
</feature>
<dbReference type="PROSITE" id="PS50157">
    <property type="entry name" value="ZINC_FINGER_C2H2_2"/>
    <property type="match status" value="1"/>
</dbReference>
<name>A0A6C0I751_9ZZZZ</name>
<keyword evidence="1" id="KW-0175">Coiled coil</keyword>
<evidence type="ECO:0000256" key="1">
    <source>
        <dbReference type="SAM" id="Coils"/>
    </source>
</evidence>
<organism evidence="3">
    <name type="scientific">viral metagenome</name>
    <dbReference type="NCBI Taxonomy" id="1070528"/>
    <lineage>
        <taxon>unclassified sequences</taxon>
        <taxon>metagenomes</taxon>
        <taxon>organismal metagenomes</taxon>
    </lineage>
</organism>
<proteinExistence type="predicted"/>
<dbReference type="EMBL" id="MN740110">
    <property type="protein sequence ID" value="QHT88176.1"/>
    <property type="molecule type" value="Genomic_DNA"/>
</dbReference>
<dbReference type="InterPro" id="IPR013087">
    <property type="entry name" value="Znf_C2H2_type"/>
</dbReference>
<feature type="coiled-coil region" evidence="1">
    <location>
        <begin position="45"/>
        <end position="93"/>
    </location>
</feature>
<protein>
    <recommendedName>
        <fullName evidence="2">C2H2-type domain-containing protein</fullName>
    </recommendedName>
</protein>
<evidence type="ECO:0000313" key="3">
    <source>
        <dbReference type="EMBL" id="QHT88176.1"/>
    </source>
</evidence>
<dbReference type="AlphaFoldDB" id="A0A6C0I751"/>
<sequence>MSFVCEYCNNIFTTKNHLLRHNKSETCIKIQKILINANNEYNTKLLAIENINKELMMKIQTLNEENNTLKTEIKTLEKEKENYRKIVEKAATKSTNTIKNNYQHNNYLNYISSEPIKFSNLKNQLKNVVTPQSIMYDDEDFHNHIVDNIFKDKNGKDKLLCTDINRKNFTYKDEKSGELVSDPELEKLREQLKRGTDIKLLRRDLLEKLVQEYEDNGSVGIDPYKKFSDIIQKLNFGSPFVDHVAKKTYVKTKSNNDDTETDDREIEEIDKMDEKDIKEIEEIDNKEVTEVIEKVLSTEEFKEYKQLYEEFKNDV</sequence>
<evidence type="ECO:0000259" key="2">
    <source>
        <dbReference type="PROSITE" id="PS50157"/>
    </source>
</evidence>
<accession>A0A6C0I751</accession>
<reference evidence="3" key="1">
    <citation type="journal article" date="2020" name="Nature">
        <title>Giant virus diversity and host interactions through global metagenomics.</title>
        <authorList>
            <person name="Schulz F."/>
            <person name="Roux S."/>
            <person name="Paez-Espino D."/>
            <person name="Jungbluth S."/>
            <person name="Walsh D.A."/>
            <person name="Denef V.J."/>
            <person name="McMahon K.D."/>
            <person name="Konstantinidis K.T."/>
            <person name="Eloe-Fadrosh E.A."/>
            <person name="Kyrpides N.C."/>
            <person name="Woyke T."/>
        </authorList>
    </citation>
    <scope>NUCLEOTIDE SEQUENCE</scope>
    <source>
        <strain evidence="3">GVMAG-M-3300023184-24</strain>
    </source>
</reference>